<dbReference type="KEGG" id="rga:RGR602_CH03477"/>
<dbReference type="AlphaFoldDB" id="A0A0B4X3T6"/>
<dbReference type="Proteomes" id="UP000031368">
    <property type="component" value="Chromosome"/>
</dbReference>
<accession>A0A0B4X3T6</accession>
<sequence>MNIEELLDMQERGIRDRILGYDLSDNPMSRPELMPIRDAWELEVWYARYEAWRFGWAVEDASRRH</sequence>
<dbReference type="HOGENOM" id="CLU_2685242_0_0_5"/>
<keyword evidence="2" id="KW-1185">Reference proteome</keyword>
<organism evidence="1 2">
    <name type="scientific">Rhizobium gallicum bv. gallicum R602sp</name>
    <dbReference type="NCBI Taxonomy" id="1041138"/>
    <lineage>
        <taxon>Bacteria</taxon>
        <taxon>Pseudomonadati</taxon>
        <taxon>Pseudomonadota</taxon>
        <taxon>Alphaproteobacteria</taxon>
        <taxon>Hyphomicrobiales</taxon>
        <taxon>Rhizobiaceae</taxon>
        <taxon>Rhizobium/Agrobacterium group</taxon>
        <taxon>Rhizobium</taxon>
    </lineage>
</organism>
<dbReference type="RefSeq" id="WP_063855995.1">
    <property type="nucleotide sequence ID" value="NZ_CP006877.1"/>
</dbReference>
<evidence type="ECO:0000313" key="1">
    <source>
        <dbReference type="EMBL" id="AJD42784.1"/>
    </source>
</evidence>
<name>A0A0B4X3T6_9HYPH</name>
<dbReference type="InterPro" id="IPR049847">
    <property type="entry name" value="CrpP-rel"/>
</dbReference>
<proteinExistence type="predicted"/>
<dbReference type="EMBL" id="CP006877">
    <property type="protein sequence ID" value="AJD42784.1"/>
    <property type="molecule type" value="Genomic_DNA"/>
</dbReference>
<protein>
    <submittedName>
        <fullName evidence="1">Uncharacterized protein</fullName>
    </submittedName>
</protein>
<gene>
    <name evidence="1" type="ORF">RGR602_CH03477</name>
</gene>
<reference evidence="1 2" key="1">
    <citation type="submission" date="2013-11" db="EMBL/GenBank/DDBJ databases">
        <title>Complete genome sequence of Rhizobium gallicum bv. gallicum R602.</title>
        <authorList>
            <person name="Bustos P."/>
            <person name="Santamaria R.I."/>
            <person name="Lozano L."/>
            <person name="Acosta J.L."/>
            <person name="Ormeno-Orrillo E."/>
            <person name="Rogel M.A."/>
            <person name="Romero D."/>
            <person name="Cevallos M.A."/>
            <person name="Martinez-Romero E."/>
            <person name="Gonzalez V."/>
        </authorList>
    </citation>
    <scope>NUCLEOTIDE SEQUENCE [LARGE SCALE GENOMIC DNA]</scope>
    <source>
        <strain evidence="1 2">R602</strain>
    </source>
</reference>
<evidence type="ECO:0000313" key="2">
    <source>
        <dbReference type="Proteomes" id="UP000031368"/>
    </source>
</evidence>
<dbReference type="NCBIfam" id="NF041856">
    <property type="entry name" value="CrpP_rel_fam"/>
    <property type="match status" value="1"/>
</dbReference>